<evidence type="ECO:0000313" key="1">
    <source>
        <dbReference type="Proteomes" id="UP000095286"/>
    </source>
</evidence>
<dbReference type="WBParaSite" id="RSKR_0000445500.1">
    <property type="protein sequence ID" value="RSKR_0000445500.1"/>
    <property type="gene ID" value="RSKR_0000445500"/>
</dbReference>
<protein>
    <submittedName>
        <fullName evidence="2">tRNA (adenine(58)-N(1))-methyltransferase</fullName>
    </submittedName>
</protein>
<name>A0AC35TUD6_9BILA</name>
<proteinExistence type="predicted"/>
<accession>A0AC35TUD6</accession>
<reference evidence="2" key="1">
    <citation type="submission" date="2016-11" db="UniProtKB">
        <authorList>
            <consortium name="WormBaseParasite"/>
        </authorList>
    </citation>
    <scope>IDENTIFICATION</scope>
    <source>
        <strain evidence="2">KR3021</strain>
    </source>
</reference>
<evidence type="ECO:0000313" key="2">
    <source>
        <dbReference type="WBParaSite" id="RSKR_0000445500.1"/>
    </source>
</evidence>
<dbReference type="Proteomes" id="UP000095286">
    <property type="component" value="Unplaced"/>
</dbReference>
<sequence>MEISTLPTKNDFLHSTSELIQDGDEVIIYLNFGDLKQILIKRGNVYNCRFGHVNHSDIIGKPFGSKLQCTAGFIYALRPNPALWTRCLPRRTQILYTPDIGAILMLLDIKPGSIVCESGTGSGSLSHQLATAVAPTGHLYTHEIEEIRVIKVREEFQIHGLSSVTTAVLKNVCVEGFQIEDQADAVFLDLPAPWEAVPWAKKALSKKRGGRIVSFSPCVEQVLKASEALKKEGFVQVETIEIVPKMMKVVESFNDSLETFEGRQTTFHDTVERIVPAKKDRSFLKKNKTRKCDGEEEIDVDFKEVEDITDFVEEKAERSVNDTTKCLVAFPHTQPTHTATTSSKSQIKSQKLNSNLYTPNDLSTITQDFRPIRKASMPIEALSMDLIHKMDQDADCKEFMPAGMPSINEFASPRYPSQYPSNMDCVRILYAPSGYDIIITFKNLFQIESSYTEVLQESITMEYHRNISNQVPMIQDCPNDYLSIRDGRFSFSPIVTKICGNKLPTFNLTLTSGFGWLHFHSDSLLQYIGFQATYEFVKSTRLTHIKAPCYFSHTIRHDYLINATVIQKFYEKHRNSTGPLECVWQFSVPINEKLMISAFVEDFALADPNDCTTNYVELYQGHISTMPMQRFCGTQVTHTYSESNTVYLKFFAASSLQVTKLHLKMLYSLYYSGNNCSALNMFSCGGDICIPYALRCNDRKNCLYHQDEMGCEMRIEFVNLLINSSLSPLIIIALIIMGTVIGLCIWYNPFKMHMMRNGLHKKGFLGSHENVSNSTTYSEPKFKYAINDKKASLIEATQKTGIRSIFRHGPRIAASPSPSHSQSNSRKSTTVTPRFSIQHVIDHATNQPKCFSPTKVGNERLLSIDYHQKPPTEIELGGNERNKKLQQMINTKSLPSNKDLTLTIDGINENSHHENCWKNVDSVHYVIPTMDKGIKPSTISSNEDIFQVDVQNLKINPKSKLKVNKLSNQSVSGNMSTYREASRQLSGMRVSHHPTTITLRDSSCEPLIVKELNRLL</sequence>
<organism evidence="1 2">
    <name type="scientific">Rhabditophanes sp. KR3021</name>
    <dbReference type="NCBI Taxonomy" id="114890"/>
    <lineage>
        <taxon>Eukaryota</taxon>
        <taxon>Metazoa</taxon>
        <taxon>Ecdysozoa</taxon>
        <taxon>Nematoda</taxon>
        <taxon>Chromadorea</taxon>
        <taxon>Rhabditida</taxon>
        <taxon>Tylenchina</taxon>
        <taxon>Panagrolaimomorpha</taxon>
        <taxon>Strongyloidoidea</taxon>
        <taxon>Alloionematidae</taxon>
        <taxon>Rhabditophanes</taxon>
    </lineage>
</organism>